<name>A0A388KDF2_CHABU</name>
<accession>A0A388KDF2</accession>
<proteinExistence type="predicted"/>
<protein>
    <submittedName>
        <fullName evidence="2">Uncharacterized protein</fullName>
    </submittedName>
</protein>
<keyword evidence="3" id="KW-1185">Reference proteome</keyword>
<dbReference type="Gramene" id="GBG68061">
    <property type="protein sequence ID" value="GBG68061"/>
    <property type="gene ID" value="CBR_g1182"/>
</dbReference>
<sequence>MRSTPPTGQGIGGCPAFVKGWTPTNGSTGRSKLYRDKLWTLDWVGVAGKARCVAAVFLTEDEGATGYCCGGIITSQSDKATAEKGKVDERELRKFFLTSVYDEHGTDLDKTDHKVSLDLALFKGYGQKVFAMKAFGSKRDGNALRMLLPIEFLSKTNGYRKNGQFPTVTAGHQLTLPIVPFDAPAESLVGLSACSNDRRQVVSTQQQPVGGKETIITYQRRLAGGSSGNIPKKKVVVGPPSNLLVSSRAGASSRSRDTSQRRMDEESNEETEDDAQGRQVRSRLIATPGHIQGEGSCDVNERRQSGGGAEARVRDDGEHDEDEGECGSGERREHVPGAVDHMEWEKVAVSGGVGGDSVGGSEIEDEKLEDKGGDAGVSAGLTSKGKGKRTAQLSSTPAASKKQARRKDVDEARVALDASQGTLGEADVKCKSSARVRKTSQPRKPVRPSRRQKSDDSSDDAEGVAPRFLSLPDDDEQETKKPSAVNMTQCFFLEYDDDGKKRRDPPRVVIDVVQVLPIPVGDLAFNQRSLNPTIVAGIEAAIDASTRPRSEDYPAPWDPPELVLASITPSMDENSQGIRVLPQDFDPDRTDEYFYYPVAGQHTFRSYGKSSGEEICSSGGVRLSEL</sequence>
<dbReference type="EMBL" id="BFEA01000095">
    <property type="protein sequence ID" value="GBG68061.1"/>
    <property type="molecule type" value="Genomic_DNA"/>
</dbReference>
<evidence type="ECO:0000256" key="1">
    <source>
        <dbReference type="SAM" id="MobiDB-lite"/>
    </source>
</evidence>
<reference evidence="2 3" key="1">
    <citation type="journal article" date="2018" name="Cell">
        <title>The Chara Genome: Secondary Complexity and Implications for Plant Terrestrialization.</title>
        <authorList>
            <person name="Nishiyama T."/>
            <person name="Sakayama H."/>
            <person name="Vries J.D."/>
            <person name="Buschmann H."/>
            <person name="Saint-Marcoux D."/>
            <person name="Ullrich K.K."/>
            <person name="Haas F.B."/>
            <person name="Vanderstraeten L."/>
            <person name="Becker D."/>
            <person name="Lang D."/>
            <person name="Vosolsobe S."/>
            <person name="Rombauts S."/>
            <person name="Wilhelmsson P.K.I."/>
            <person name="Janitza P."/>
            <person name="Kern R."/>
            <person name="Heyl A."/>
            <person name="Rumpler F."/>
            <person name="Villalobos L.I.A.C."/>
            <person name="Clay J.M."/>
            <person name="Skokan R."/>
            <person name="Toyoda A."/>
            <person name="Suzuki Y."/>
            <person name="Kagoshima H."/>
            <person name="Schijlen E."/>
            <person name="Tajeshwar N."/>
            <person name="Catarino B."/>
            <person name="Hetherington A.J."/>
            <person name="Saltykova A."/>
            <person name="Bonnot C."/>
            <person name="Breuninger H."/>
            <person name="Symeonidi A."/>
            <person name="Radhakrishnan G.V."/>
            <person name="Van Nieuwerburgh F."/>
            <person name="Deforce D."/>
            <person name="Chang C."/>
            <person name="Karol K.G."/>
            <person name="Hedrich R."/>
            <person name="Ulvskov P."/>
            <person name="Glockner G."/>
            <person name="Delwiche C.F."/>
            <person name="Petrasek J."/>
            <person name="Van de Peer Y."/>
            <person name="Friml J."/>
            <person name="Beilby M."/>
            <person name="Dolan L."/>
            <person name="Kohara Y."/>
            <person name="Sugano S."/>
            <person name="Fujiyama A."/>
            <person name="Delaux P.-M."/>
            <person name="Quint M."/>
            <person name="TheiBen G."/>
            <person name="Hagemann M."/>
            <person name="Harholt J."/>
            <person name="Dunand C."/>
            <person name="Zachgo S."/>
            <person name="Langdale J."/>
            <person name="Maumus F."/>
            <person name="Straeten D.V.D."/>
            <person name="Gould S.B."/>
            <person name="Rensing S.A."/>
        </authorList>
    </citation>
    <scope>NUCLEOTIDE SEQUENCE [LARGE SCALE GENOMIC DNA]</scope>
    <source>
        <strain evidence="2 3">S276</strain>
    </source>
</reference>
<feature type="compositionally biased region" description="Basic and acidic residues" evidence="1">
    <location>
        <begin position="254"/>
        <end position="265"/>
    </location>
</feature>
<gene>
    <name evidence="2" type="ORF">CBR_g1182</name>
</gene>
<evidence type="ECO:0000313" key="2">
    <source>
        <dbReference type="EMBL" id="GBG68061.1"/>
    </source>
</evidence>
<organism evidence="2 3">
    <name type="scientific">Chara braunii</name>
    <name type="common">Braun's stonewort</name>
    <dbReference type="NCBI Taxonomy" id="69332"/>
    <lineage>
        <taxon>Eukaryota</taxon>
        <taxon>Viridiplantae</taxon>
        <taxon>Streptophyta</taxon>
        <taxon>Charophyceae</taxon>
        <taxon>Charales</taxon>
        <taxon>Characeae</taxon>
        <taxon>Chara</taxon>
    </lineage>
</organism>
<dbReference type="Proteomes" id="UP000265515">
    <property type="component" value="Unassembled WGS sequence"/>
</dbReference>
<evidence type="ECO:0000313" key="3">
    <source>
        <dbReference type="Proteomes" id="UP000265515"/>
    </source>
</evidence>
<dbReference type="AlphaFoldDB" id="A0A388KDF2"/>
<feature type="compositionally biased region" description="Basic and acidic residues" evidence="1">
    <location>
        <begin position="328"/>
        <end position="346"/>
    </location>
</feature>
<feature type="region of interest" description="Disordered" evidence="1">
    <location>
        <begin position="227"/>
        <end position="482"/>
    </location>
</feature>
<comment type="caution">
    <text evidence="2">The sequence shown here is derived from an EMBL/GenBank/DDBJ whole genome shotgun (WGS) entry which is preliminary data.</text>
</comment>
<feature type="compositionally biased region" description="Basic residues" evidence="1">
    <location>
        <begin position="432"/>
        <end position="451"/>
    </location>
</feature>